<comment type="caution">
    <text evidence="2">The sequence shown here is derived from an EMBL/GenBank/DDBJ whole genome shotgun (WGS) entry which is preliminary data.</text>
</comment>
<evidence type="ECO:0000256" key="1">
    <source>
        <dbReference type="SAM" id="MobiDB-lite"/>
    </source>
</evidence>
<feature type="compositionally biased region" description="Basic residues" evidence="1">
    <location>
        <begin position="42"/>
        <end position="52"/>
    </location>
</feature>
<dbReference type="Proteomes" id="UP001303046">
    <property type="component" value="Unassembled WGS sequence"/>
</dbReference>
<gene>
    <name evidence="2" type="primary">Necator_chrX.g25004</name>
    <name evidence="2" type="ORF">RB195_024839</name>
</gene>
<sequence length="144" mass="17001">MGWMDGNAKMGPEQHSDLLGKWFYPTEQTSDNGNRRISSLHPRLRRHRRHQHTWQGTTSLTPEGPRKRKIPALELQLDYVLTKNIPLSDIRRSRAVWDVALDSDQRPVFLSFIVRFQRRYRGAQHQLKLDLAGPKDEECRKKFE</sequence>
<keyword evidence="3" id="KW-1185">Reference proteome</keyword>
<reference evidence="2 3" key="1">
    <citation type="submission" date="2023-08" db="EMBL/GenBank/DDBJ databases">
        <title>A Necator americanus chromosomal reference genome.</title>
        <authorList>
            <person name="Ilik V."/>
            <person name="Petrzelkova K.J."/>
            <person name="Pardy F."/>
            <person name="Fuh T."/>
            <person name="Niatou-Singa F.S."/>
            <person name="Gouil Q."/>
            <person name="Baker L."/>
            <person name="Ritchie M.E."/>
            <person name="Jex A.R."/>
            <person name="Gazzola D."/>
            <person name="Li H."/>
            <person name="Toshio Fujiwara R."/>
            <person name="Zhan B."/>
            <person name="Aroian R.V."/>
            <person name="Pafco B."/>
            <person name="Schwarz E.M."/>
        </authorList>
    </citation>
    <scope>NUCLEOTIDE SEQUENCE [LARGE SCALE GENOMIC DNA]</scope>
    <source>
        <strain evidence="2 3">Aroian</strain>
        <tissue evidence="2">Whole animal</tissue>
    </source>
</reference>
<accession>A0ABR1EPW6</accession>
<protein>
    <submittedName>
        <fullName evidence="2">Uncharacterized protein</fullName>
    </submittedName>
</protein>
<evidence type="ECO:0000313" key="3">
    <source>
        <dbReference type="Proteomes" id="UP001303046"/>
    </source>
</evidence>
<name>A0ABR1EPW6_NECAM</name>
<feature type="region of interest" description="Disordered" evidence="1">
    <location>
        <begin position="33"/>
        <end position="67"/>
    </location>
</feature>
<evidence type="ECO:0000313" key="2">
    <source>
        <dbReference type="EMBL" id="KAK6764665.1"/>
    </source>
</evidence>
<organism evidence="2 3">
    <name type="scientific">Necator americanus</name>
    <name type="common">Human hookworm</name>
    <dbReference type="NCBI Taxonomy" id="51031"/>
    <lineage>
        <taxon>Eukaryota</taxon>
        <taxon>Metazoa</taxon>
        <taxon>Ecdysozoa</taxon>
        <taxon>Nematoda</taxon>
        <taxon>Chromadorea</taxon>
        <taxon>Rhabditida</taxon>
        <taxon>Rhabditina</taxon>
        <taxon>Rhabditomorpha</taxon>
        <taxon>Strongyloidea</taxon>
        <taxon>Ancylostomatidae</taxon>
        <taxon>Bunostominae</taxon>
        <taxon>Necator</taxon>
    </lineage>
</organism>
<proteinExistence type="predicted"/>
<dbReference type="EMBL" id="JAVFWL010000006">
    <property type="protein sequence ID" value="KAK6764665.1"/>
    <property type="molecule type" value="Genomic_DNA"/>
</dbReference>